<keyword evidence="3" id="KW-1185">Reference proteome</keyword>
<name>A0AAW1QJQ7_9CHLO</name>
<evidence type="ECO:0000313" key="3">
    <source>
        <dbReference type="Proteomes" id="UP001445335"/>
    </source>
</evidence>
<dbReference type="Proteomes" id="UP001445335">
    <property type="component" value="Unassembled WGS sequence"/>
</dbReference>
<evidence type="ECO:0000256" key="1">
    <source>
        <dbReference type="SAM" id="MobiDB-lite"/>
    </source>
</evidence>
<protein>
    <submittedName>
        <fullName evidence="2">Uncharacterized protein</fullName>
    </submittedName>
</protein>
<accession>A0AAW1QJQ7</accession>
<dbReference type="EMBL" id="JALJOU010000103">
    <property type="protein sequence ID" value="KAK9821331.1"/>
    <property type="molecule type" value="Genomic_DNA"/>
</dbReference>
<feature type="compositionally biased region" description="Pro residues" evidence="1">
    <location>
        <begin position="56"/>
        <end position="66"/>
    </location>
</feature>
<evidence type="ECO:0000313" key="2">
    <source>
        <dbReference type="EMBL" id="KAK9821331.1"/>
    </source>
</evidence>
<sequence>MLAWSFCSKTMAAVAAAAAEATRAAAVEGIAAEAISAAAAEGPVLKSVPVPDSDPEPPTPPVPPPNPANLGLAIVVTQDGGYAFLDGDLLWWFYVDSSSRQTVRGYWSSGCMGCGVFRTQDGRVRCPAGSFLSAGSCRKVRAQSASNSPSAPVPAPPKITDFSWDKPLSCAGCASQPVGAVSRDAPAHKPMNLTELPVPAALASVYGLNLSTNEPPEGGVSFTYRGRIWWYFTSPAASGGSITTYGFWEDKNRSCFGCGYFFEYNTGKAACPIGYFLDPRKFTTCTKLTRTQAH</sequence>
<comment type="caution">
    <text evidence="2">The sequence shown here is derived from an EMBL/GenBank/DDBJ whole genome shotgun (WGS) entry which is preliminary data.</text>
</comment>
<reference evidence="2 3" key="1">
    <citation type="journal article" date="2024" name="Nat. Commun.">
        <title>Phylogenomics reveals the evolutionary origins of lichenization in chlorophyte algae.</title>
        <authorList>
            <person name="Puginier C."/>
            <person name="Libourel C."/>
            <person name="Otte J."/>
            <person name="Skaloud P."/>
            <person name="Haon M."/>
            <person name="Grisel S."/>
            <person name="Petersen M."/>
            <person name="Berrin J.G."/>
            <person name="Delaux P.M."/>
            <person name="Dal Grande F."/>
            <person name="Keller J."/>
        </authorList>
    </citation>
    <scope>NUCLEOTIDE SEQUENCE [LARGE SCALE GENOMIC DNA]</scope>
    <source>
        <strain evidence="2 3">SAG 245.80</strain>
    </source>
</reference>
<organism evidence="2 3">
    <name type="scientific">Elliptochloris bilobata</name>
    <dbReference type="NCBI Taxonomy" id="381761"/>
    <lineage>
        <taxon>Eukaryota</taxon>
        <taxon>Viridiplantae</taxon>
        <taxon>Chlorophyta</taxon>
        <taxon>core chlorophytes</taxon>
        <taxon>Trebouxiophyceae</taxon>
        <taxon>Trebouxiophyceae incertae sedis</taxon>
        <taxon>Elliptochloris clade</taxon>
        <taxon>Elliptochloris</taxon>
    </lineage>
</organism>
<gene>
    <name evidence="2" type="ORF">WJX81_006256</name>
</gene>
<proteinExistence type="predicted"/>
<dbReference type="AlphaFoldDB" id="A0AAW1QJQ7"/>
<feature type="region of interest" description="Disordered" evidence="1">
    <location>
        <begin position="46"/>
        <end position="66"/>
    </location>
</feature>